<dbReference type="EMBL" id="DXEI01000095">
    <property type="protein sequence ID" value="HIX95093.1"/>
    <property type="molecule type" value="Genomic_DNA"/>
</dbReference>
<feature type="transmembrane region" description="Helical" evidence="2">
    <location>
        <begin position="70"/>
        <end position="96"/>
    </location>
</feature>
<gene>
    <name evidence="3" type="ORF">H9846_06520</name>
</gene>
<sequence>MPPLELAARMLYWFFVYGLLGWCLEVMFAAVKERRLVNRGFLCGPICPIYGFGMVALLLAVRALGDPGGLAGAAVTFVTGMVLATLVELVAGWVLFQLYHIRWWDYSHLKGNIGGYICPQFSLLWGLGSVVMVHAVHPLLAGPGNALPLRALLVLDAVLLVFFAVDVGVSAAAAAGLNKRLKELDTFRTWMRRSSDTLTEVLGTGAMTADTLLDEQKLQLALAKLEGRDNAAELRAELRDRADQLRSRLDALELDKRGVRRLLRAFPRMQSAAYSETLDATRAALRKLQQLARTAQANAREAADTAADWLHGQL</sequence>
<protein>
    <recommendedName>
        <fullName evidence="5">ABC transporter permease</fullName>
    </recommendedName>
</protein>
<proteinExistence type="predicted"/>
<keyword evidence="2" id="KW-0812">Transmembrane</keyword>
<dbReference type="InterPro" id="IPR010540">
    <property type="entry name" value="CmpB_TMEM229"/>
</dbReference>
<keyword evidence="2" id="KW-1133">Transmembrane helix</keyword>
<reference evidence="3" key="1">
    <citation type="journal article" date="2021" name="PeerJ">
        <title>Extensive microbial diversity within the chicken gut microbiome revealed by metagenomics and culture.</title>
        <authorList>
            <person name="Gilroy R."/>
            <person name="Ravi A."/>
            <person name="Getino M."/>
            <person name="Pursley I."/>
            <person name="Horton D.L."/>
            <person name="Alikhan N.F."/>
            <person name="Baker D."/>
            <person name="Gharbi K."/>
            <person name="Hall N."/>
            <person name="Watson M."/>
            <person name="Adriaenssens E.M."/>
            <person name="Foster-Nyarko E."/>
            <person name="Jarju S."/>
            <person name="Secka A."/>
            <person name="Antonio M."/>
            <person name="Oren A."/>
            <person name="Chaudhuri R.R."/>
            <person name="La Ragione R."/>
            <person name="Hildebrand F."/>
            <person name="Pallen M.J."/>
        </authorList>
    </citation>
    <scope>NUCLEOTIDE SEQUENCE</scope>
    <source>
        <strain evidence="3">ChiHecec2B26-7398</strain>
    </source>
</reference>
<keyword evidence="2" id="KW-0472">Membrane</keyword>
<evidence type="ECO:0008006" key="5">
    <source>
        <dbReference type="Google" id="ProtNLM"/>
    </source>
</evidence>
<reference evidence="3" key="2">
    <citation type="submission" date="2021-04" db="EMBL/GenBank/DDBJ databases">
        <authorList>
            <person name="Gilroy R."/>
        </authorList>
    </citation>
    <scope>NUCLEOTIDE SEQUENCE</scope>
    <source>
        <strain evidence="3">ChiHecec2B26-7398</strain>
    </source>
</reference>
<keyword evidence="1" id="KW-0175">Coiled coil</keyword>
<organism evidence="3 4">
    <name type="scientific">Candidatus Gemmiger excrementipullorum</name>
    <dbReference type="NCBI Taxonomy" id="2838610"/>
    <lineage>
        <taxon>Bacteria</taxon>
        <taxon>Bacillati</taxon>
        <taxon>Bacillota</taxon>
        <taxon>Clostridia</taxon>
        <taxon>Eubacteriales</taxon>
        <taxon>Gemmiger</taxon>
    </lineage>
</organism>
<evidence type="ECO:0000256" key="1">
    <source>
        <dbReference type="SAM" id="Coils"/>
    </source>
</evidence>
<dbReference type="AlphaFoldDB" id="A0A9D2BUY4"/>
<name>A0A9D2BUY4_9FIRM</name>
<accession>A0A9D2BUY4</accession>
<feature type="transmembrane region" description="Helical" evidence="2">
    <location>
        <begin position="117"/>
        <end position="137"/>
    </location>
</feature>
<dbReference type="Pfam" id="PF06541">
    <property type="entry name" value="ABC_trans_CmpB"/>
    <property type="match status" value="1"/>
</dbReference>
<evidence type="ECO:0000256" key="2">
    <source>
        <dbReference type="SAM" id="Phobius"/>
    </source>
</evidence>
<feature type="transmembrane region" description="Helical" evidence="2">
    <location>
        <begin position="157"/>
        <end position="178"/>
    </location>
</feature>
<feature type="coiled-coil region" evidence="1">
    <location>
        <begin position="228"/>
        <end position="305"/>
    </location>
</feature>
<feature type="transmembrane region" description="Helical" evidence="2">
    <location>
        <begin position="42"/>
        <end position="64"/>
    </location>
</feature>
<comment type="caution">
    <text evidence="3">The sequence shown here is derived from an EMBL/GenBank/DDBJ whole genome shotgun (WGS) entry which is preliminary data.</text>
</comment>
<evidence type="ECO:0000313" key="3">
    <source>
        <dbReference type="EMBL" id="HIX95093.1"/>
    </source>
</evidence>
<feature type="transmembrane region" description="Helical" evidence="2">
    <location>
        <begin position="12"/>
        <end position="30"/>
    </location>
</feature>
<dbReference type="Proteomes" id="UP000886751">
    <property type="component" value="Unassembled WGS sequence"/>
</dbReference>
<evidence type="ECO:0000313" key="4">
    <source>
        <dbReference type="Proteomes" id="UP000886751"/>
    </source>
</evidence>